<dbReference type="Pfam" id="PF07714">
    <property type="entry name" value="PK_Tyr_Ser-Thr"/>
    <property type="match status" value="1"/>
</dbReference>
<dbReference type="InterPro" id="IPR001245">
    <property type="entry name" value="Ser-Thr/Tyr_kinase_cat_dom"/>
</dbReference>
<accession>A0ABR2HAH6</accession>
<protein>
    <recommendedName>
        <fullName evidence="2">Protein kinase domain-containing protein</fullName>
    </recommendedName>
</protein>
<dbReference type="InterPro" id="IPR009091">
    <property type="entry name" value="RCC1/BLIP-II"/>
</dbReference>
<dbReference type="Gene3D" id="1.10.510.10">
    <property type="entry name" value="Transferase(Phosphotransferase) domain 1"/>
    <property type="match status" value="1"/>
</dbReference>
<dbReference type="InterPro" id="IPR051681">
    <property type="entry name" value="Ser/Thr_Kinases-Pseudokinases"/>
</dbReference>
<dbReference type="InterPro" id="IPR000719">
    <property type="entry name" value="Prot_kinase_dom"/>
</dbReference>
<evidence type="ECO:0000259" key="2">
    <source>
        <dbReference type="PROSITE" id="PS50011"/>
    </source>
</evidence>
<name>A0ABR2HAH6_9EUKA</name>
<keyword evidence="4" id="KW-1185">Reference proteome</keyword>
<evidence type="ECO:0000313" key="4">
    <source>
        <dbReference type="Proteomes" id="UP001470230"/>
    </source>
</evidence>
<reference evidence="3 4" key="1">
    <citation type="submission" date="2024-04" db="EMBL/GenBank/DDBJ databases">
        <title>Tritrichomonas musculus Genome.</title>
        <authorList>
            <person name="Alves-Ferreira E."/>
            <person name="Grigg M."/>
            <person name="Lorenzi H."/>
            <person name="Galac M."/>
        </authorList>
    </citation>
    <scope>NUCLEOTIDE SEQUENCE [LARGE SCALE GENOMIC DNA]</scope>
    <source>
        <strain evidence="3 4">EAF2021</strain>
    </source>
</reference>
<feature type="domain" description="Protein kinase" evidence="2">
    <location>
        <begin position="107"/>
        <end position="378"/>
    </location>
</feature>
<dbReference type="SUPFAM" id="SSF50985">
    <property type="entry name" value="RCC1/BLIP-II"/>
    <property type="match status" value="1"/>
</dbReference>
<dbReference type="PANTHER" id="PTHR44329:SF289">
    <property type="entry name" value="SERINE_THREONINE-PROTEIN KINASE VIK"/>
    <property type="match status" value="1"/>
</dbReference>
<feature type="region of interest" description="Disordered" evidence="1">
    <location>
        <begin position="114"/>
        <end position="143"/>
    </location>
</feature>
<evidence type="ECO:0000256" key="1">
    <source>
        <dbReference type="SAM" id="MobiDB-lite"/>
    </source>
</evidence>
<gene>
    <name evidence="3" type="ORF">M9Y10_025099</name>
</gene>
<dbReference type="Proteomes" id="UP001470230">
    <property type="component" value="Unassembled WGS sequence"/>
</dbReference>
<feature type="compositionally biased region" description="Polar residues" evidence="1">
    <location>
        <begin position="114"/>
        <end position="123"/>
    </location>
</feature>
<dbReference type="SUPFAM" id="SSF56112">
    <property type="entry name" value="Protein kinase-like (PK-like)"/>
    <property type="match status" value="1"/>
</dbReference>
<dbReference type="EMBL" id="JAPFFF010000035">
    <property type="protein sequence ID" value="KAK8843245.1"/>
    <property type="molecule type" value="Genomic_DNA"/>
</dbReference>
<dbReference type="PANTHER" id="PTHR44329">
    <property type="entry name" value="SERINE/THREONINE-PROTEIN KINASE TNNI3K-RELATED"/>
    <property type="match status" value="1"/>
</dbReference>
<comment type="caution">
    <text evidence="3">The sequence shown here is derived from an EMBL/GenBank/DDBJ whole genome shotgun (WGS) entry which is preliminary data.</text>
</comment>
<organism evidence="3 4">
    <name type="scientific">Tritrichomonas musculus</name>
    <dbReference type="NCBI Taxonomy" id="1915356"/>
    <lineage>
        <taxon>Eukaryota</taxon>
        <taxon>Metamonada</taxon>
        <taxon>Parabasalia</taxon>
        <taxon>Tritrichomonadida</taxon>
        <taxon>Tritrichomonadidae</taxon>
        <taxon>Tritrichomonas</taxon>
    </lineage>
</organism>
<proteinExistence type="predicted"/>
<dbReference type="InterPro" id="IPR011009">
    <property type="entry name" value="Kinase-like_dom_sf"/>
</dbReference>
<dbReference type="PROSITE" id="PS50011">
    <property type="entry name" value="PROTEIN_KINASE_DOM"/>
    <property type="match status" value="1"/>
</dbReference>
<evidence type="ECO:0000313" key="3">
    <source>
        <dbReference type="EMBL" id="KAK8843245.1"/>
    </source>
</evidence>
<sequence length="400" mass="45202">MSHSLFQTEEGKILACGDNKYGQLFTSAPCKEEICEPIETTINSGAVFCIASCNSSIAFIDTVPPYIANKALKSNIDTTSVSSLKVEKETQQINSDQSEIQLLKDELSHLQSENESLRQQIKMSSEREKSQNTENKAQDSPIHGQENAIRVLKALGQISPEKVQNLIRECILLNKYNHPNINKIYGAFLGDENIPPSILLHRCPHNIETLIQNKMISKADSVCIIYEIAEGMRYAHLLKISHRNLKPSNIFISSDFHVKISDFGIDTLMLPKEQLSKINVEDTKMFFFIAPEMMNDENCNGKVDVYSFGALMYFILNSGVTPQLSVYDYINGKQFSVPDTFTYFSKELISACMNKDPSLRPDFETICSKISLHMNDLFDVTENVKQEIGREMIKIKESII</sequence>